<gene>
    <name evidence="2" type="ORF">Ddye_005446</name>
</gene>
<comment type="caution">
    <text evidence="2">The sequence shown here is derived from an EMBL/GenBank/DDBJ whole genome shotgun (WGS) entry which is preliminary data.</text>
</comment>
<evidence type="ECO:0000313" key="3">
    <source>
        <dbReference type="Proteomes" id="UP001280121"/>
    </source>
</evidence>
<evidence type="ECO:0000313" key="2">
    <source>
        <dbReference type="EMBL" id="KAK2658913.1"/>
    </source>
</evidence>
<evidence type="ECO:0000259" key="1">
    <source>
        <dbReference type="Pfam" id="PF03732"/>
    </source>
</evidence>
<sequence>MDTRREKSPSPYNVDATRDANDLNPVGVIATGEYPSLETPPSTRLDAVISMGVAIGIALKAFKQGSRWFGGLSAVSIRSFKELVQVFTRQFRGNIQQRNSILALSTLKQRKDKKLKGYLTRFFQVVSEVQDPNDDAVVSTFTNSLQHSHLTLSLRQKGPTTYLGMVNHVRGYALAKEEQLAHGGELIHGSHPESIKK</sequence>
<organism evidence="2 3">
    <name type="scientific">Dipteronia dyeriana</name>
    <dbReference type="NCBI Taxonomy" id="168575"/>
    <lineage>
        <taxon>Eukaryota</taxon>
        <taxon>Viridiplantae</taxon>
        <taxon>Streptophyta</taxon>
        <taxon>Embryophyta</taxon>
        <taxon>Tracheophyta</taxon>
        <taxon>Spermatophyta</taxon>
        <taxon>Magnoliopsida</taxon>
        <taxon>eudicotyledons</taxon>
        <taxon>Gunneridae</taxon>
        <taxon>Pentapetalae</taxon>
        <taxon>rosids</taxon>
        <taxon>malvids</taxon>
        <taxon>Sapindales</taxon>
        <taxon>Sapindaceae</taxon>
        <taxon>Hippocastanoideae</taxon>
        <taxon>Acereae</taxon>
        <taxon>Dipteronia</taxon>
    </lineage>
</organism>
<accession>A0AAD9XH49</accession>
<name>A0AAD9XH49_9ROSI</name>
<dbReference type="Proteomes" id="UP001280121">
    <property type="component" value="Unassembled WGS sequence"/>
</dbReference>
<dbReference type="InterPro" id="IPR005162">
    <property type="entry name" value="Retrotrans_gag_dom"/>
</dbReference>
<reference evidence="2" key="1">
    <citation type="journal article" date="2023" name="Plant J.">
        <title>Genome sequences and population genomics provide insights into the demographic history, inbreeding, and mutation load of two 'living fossil' tree species of Dipteronia.</title>
        <authorList>
            <person name="Feng Y."/>
            <person name="Comes H.P."/>
            <person name="Chen J."/>
            <person name="Zhu S."/>
            <person name="Lu R."/>
            <person name="Zhang X."/>
            <person name="Li P."/>
            <person name="Qiu J."/>
            <person name="Olsen K.M."/>
            <person name="Qiu Y."/>
        </authorList>
    </citation>
    <scope>NUCLEOTIDE SEQUENCE</scope>
    <source>
        <strain evidence="2">KIB01</strain>
    </source>
</reference>
<dbReference type="EMBL" id="JANJYI010000002">
    <property type="protein sequence ID" value="KAK2658913.1"/>
    <property type="molecule type" value="Genomic_DNA"/>
</dbReference>
<dbReference type="AlphaFoldDB" id="A0AAD9XH49"/>
<feature type="domain" description="Retrotransposon gag" evidence="1">
    <location>
        <begin position="66"/>
        <end position="146"/>
    </location>
</feature>
<proteinExistence type="predicted"/>
<keyword evidence="3" id="KW-1185">Reference proteome</keyword>
<dbReference type="Pfam" id="PF03732">
    <property type="entry name" value="Retrotrans_gag"/>
    <property type="match status" value="1"/>
</dbReference>
<protein>
    <recommendedName>
        <fullName evidence="1">Retrotransposon gag domain-containing protein</fullName>
    </recommendedName>
</protein>